<sequence>MAPGRTSRKKETTAAAGRFKIHDLPGGRLTTARRLDNFRQNI</sequence>
<evidence type="ECO:0000313" key="1">
    <source>
        <dbReference type="EMBL" id="OWK36949.1"/>
    </source>
</evidence>
<dbReference type="EMBL" id="NIDE01000015">
    <property type="protein sequence ID" value="OWK36949.1"/>
    <property type="molecule type" value="Genomic_DNA"/>
</dbReference>
<name>A0A225DIE6_9BACT</name>
<dbReference type="Proteomes" id="UP000214646">
    <property type="component" value="Unassembled WGS sequence"/>
</dbReference>
<reference evidence="2" key="1">
    <citation type="submission" date="2017-06" db="EMBL/GenBank/DDBJ databases">
        <title>Genome analysis of Fimbriiglobus ruber SP5, the first member of the order Planctomycetales with confirmed chitinolytic capability.</title>
        <authorList>
            <person name="Ravin N.V."/>
            <person name="Rakitin A.L."/>
            <person name="Ivanova A.A."/>
            <person name="Beletsky A.V."/>
            <person name="Kulichevskaya I.S."/>
            <person name="Mardanov A.V."/>
            <person name="Dedysh S.N."/>
        </authorList>
    </citation>
    <scope>NUCLEOTIDE SEQUENCE [LARGE SCALE GENOMIC DNA]</scope>
    <source>
        <strain evidence="2">SP5</strain>
    </source>
</reference>
<proteinExistence type="predicted"/>
<protein>
    <submittedName>
        <fullName evidence="1">Uncharacterized protein</fullName>
    </submittedName>
</protein>
<gene>
    <name evidence="1" type="ORF">FRUB_07871</name>
</gene>
<organism evidence="1 2">
    <name type="scientific">Fimbriiglobus ruber</name>
    <dbReference type="NCBI Taxonomy" id="1908690"/>
    <lineage>
        <taxon>Bacteria</taxon>
        <taxon>Pseudomonadati</taxon>
        <taxon>Planctomycetota</taxon>
        <taxon>Planctomycetia</taxon>
        <taxon>Gemmatales</taxon>
        <taxon>Gemmataceae</taxon>
        <taxon>Fimbriiglobus</taxon>
    </lineage>
</organism>
<accession>A0A225DIE6</accession>
<keyword evidence="2" id="KW-1185">Reference proteome</keyword>
<comment type="caution">
    <text evidence="1">The sequence shown here is derived from an EMBL/GenBank/DDBJ whole genome shotgun (WGS) entry which is preliminary data.</text>
</comment>
<evidence type="ECO:0000313" key="2">
    <source>
        <dbReference type="Proteomes" id="UP000214646"/>
    </source>
</evidence>
<dbReference type="AlphaFoldDB" id="A0A225DIE6"/>